<evidence type="ECO:0000313" key="2">
    <source>
        <dbReference type="EMBL" id="ORY17647.1"/>
    </source>
</evidence>
<dbReference type="EMBL" id="MCFA01000011">
    <property type="protein sequence ID" value="ORY17647.1"/>
    <property type="molecule type" value="Genomic_DNA"/>
</dbReference>
<evidence type="ECO:0000256" key="1">
    <source>
        <dbReference type="SAM" id="MobiDB-lite"/>
    </source>
</evidence>
<accession>A0A1Y2A5Q9</accession>
<feature type="compositionally biased region" description="Polar residues" evidence="1">
    <location>
        <begin position="1"/>
        <end position="10"/>
    </location>
</feature>
<name>A0A1Y2A5Q9_9PLEO</name>
<reference evidence="2 3" key="1">
    <citation type="submission" date="2016-07" db="EMBL/GenBank/DDBJ databases">
        <title>Pervasive Adenine N6-methylation of Active Genes in Fungi.</title>
        <authorList>
            <consortium name="DOE Joint Genome Institute"/>
            <person name="Mondo S.J."/>
            <person name="Dannebaum R.O."/>
            <person name="Kuo R.C."/>
            <person name="Labutti K."/>
            <person name="Haridas S."/>
            <person name="Kuo A."/>
            <person name="Salamov A."/>
            <person name="Ahrendt S.R."/>
            <person name="Lipzen A."/>
            <person name="Sullivan W."/>
            <person name="Andreopoulos W.B."/>
            <person name="Clum A."/>
            <person name="Lindquist E."/>
            <person name="Daum C."/>
            <person name="Ramamoorthy G.K."/>
            <person name="Gryganskyi A."/>
            <person name="Culley D."/>
            <person name="Magnuson J.K."/>
            <person name="James T.Y."/>
            <person name="O'Malley M.A."/>
            <person name="Stajich J.E."/>
            <person name="Spatafora J.W."/>
            <person name="Visel A."/>
            <person name="Grigoriev I.V."/>
        </authorList>
    </citation>
    <scope>NUCLEOTIDE SEQUENCE [LARGE SCALE GENOMIC DNA]</scope>
    <source>
        <strain evidence="2 3">CBS 115471</strain>
    </source>
</reference>
<dbReference type="AlphaFoldDB" id="A0A1Y2A5Q9"/>
<feature type="non-terminal residue" evidence="2">
    <location>
        <position position="87"/>
    </location>
</feature>
<feature type="compositionally biased region" description="Polar residues" evidence="1">
    <location>
        <begin position="40"/>
        <end position="52"/>
    </location>
</feature>
<evidence type="ECO:0000313" key="3">
    <source>
        <dbReference type="Proteomes" id="UP000193144"/>
    </source>
</evidence>
<organism evidence="2 3">
    <name type="scientific">Clohesyomyces aquaticus</name>
    <dbReference type="NCBI Taxonomy" id="1231657"/>
    <lineage>
        <taxon>Eukaryota</taxon>
        <taxon>Fungi</taxon>
        <taxon>Dikarya</taxon>
        <taxon>Ascomycota</taxon>
        <taxon>Pezizomycotina</taxon>
        <taxon>Dothideomycetes</taxon>
        <taxon>Pleosporomycetidae</taxon>
        <taxon>Pleosporales</taxon>
        <taxon>Lindgomycetaceae</taxon>
        <taxon>Clohesyomyces</taxon>
    </lineage>
</organism>
<feature type="compositionally biased region" description="Basic and acidic residues" evidence="1">
    <location>
        <begin position="20"/>
        <end position="31"/>
    </location>
</feature>
<feature type="region of interest" description="Disordered" evidence="1">
    <location>
        <begin position="1"/>
        <end position="87"/>
    </location>
</feature>
<gene>
    <name evidence="2" type="ORF">BCR34DRAFT_530177</name>
</gene>
<comment type="caution">
    <text evidence="2">The sequence shown here is derived from an EMBL/GenBank/DDBJ whole genome shotgun (WGS) entry which is preliminary data.</text>
</comment>
<proteinExistence type="predicted"/>
<protein>
    <submittedName>
        <fullName evidence="2">Uncharacterized protein</fullName>
    </submittedName>
</protein>
<dbReference type="Proteomes" id="UP000193144">
    <property type="component" value="Unassembled WGS sequence"/>
</dbReference>
<sequence>MRSSVTSSSKGCGKVASELDSGKPNDSKDGDSATDGRPASSPSEYTRPTSPQRKAPLRTDSTCVSPGFALGRPTAYNLGSFELPPPP</sequence>
<keyword evidence="3" id="KW-1185">Reference proteome</keyword>